<dbReference type="NCBIfam" id="TIGR00084">
    <property type="entry name" value="ruvA"/>
    <property type="match status" value="1"/>
</dbReference>
<dbReference type="AlphaFoldDB" id="A0A2I1PDM6"/>
<dbReference type="GO" id="GO:0006281">
    <property type="term" value="P:DNA repair"/>
    <property type="evidence" value="ECO:0007669"/>
    <property type="project" value="UniProtKB-UniRule"/>
</dbReference>
<dbReference type="GO" id="GO:0048476">
    <property type="term" value="C:Holliday junction resolvase complex"/>
    <property type="evidence" value="ECO:0007669"/>
    <property type="project" value="UniProtKB-UniRule"/>
</dbReference>
<dbReference type="SUPFAM" id="SSF50249">
    <property type="entry name" value="Nucleic acid-binding proteins"/>
    <property type="match status" value="1"/>
</dbReference>
<keyword evidence="5 6" id="KW-0234">DNA repair</keyword>
<dbReference type="HAMAP" id="MF_00031">
    <property type="entry name" value="DNA_HJ_migration_RuvA"/>
    <property type="match status" value="1"/>
</dbReference>
<dbReference type="EMBL" id="PKIZ01000001">
    <property type="protein sequence ID" value="PKZ42714.1"/>
    <property type="molecule type" value="Genomic_DNA"/>
</dbReference>
<dbReference type="GO" id="GO:0000400">
    <property type="term" value="F:four-way junction DNA binding"/>
    <property type="evidence" value="ECO:0007669"/>
    <property type="project" value="UniProtKB-UniRule"/>
</dbReference>
<evidence type="ECO:0000256" key="6">
    <source>
        <dbReference type="HAMAP-Rule" id="MF_00031"/>
    </source>
</evidence>
<comment type="domain">
    <text evidence="6">Has three domains with a flexible linker between the domains II and III and assumes an 'L' shape. Domain III is highly mobile and contacts RuvB.</text>
</comment>
<dbReference type="InterPro" id="IPR011114">
    <property type="entry name" value="RuvA_C"/>
</dbReference>
<evidence type="ECO:0000256" key="2">
    <source>
        <dbReference type="ARBA" id="ARBA00022763"/>
    </source>
</evidence>
<comment type="function">
    <text evidence="6">The RuvA-RuvB-RuvC complex processes Holliday junction (HJ) DNA during genetic recombination and DNA repair, while the RuvA-RuvB complex plays an important role in the rescue of blocked DNA replication forks via replication fork reversal (RFR). RuvA specifically binds to HJ cruciform DNA, conferring on it an open structure. The RuvB hexamer acts as an ATP-dependent pump, pulling dsDNA into and through the RuvAB complex. HJ branch migration allows RuvC to scan DNA until it finds its consensus sequence, where it cleaves and resolves the cruciform DNA.</text>
</comment>
<dbReference type="RefSeq" id="WP_101848883.1">
    <property type="nucleotide sequence ID" value="NZ_PKIZ01000001.1"/>
</dbReference>
<feature type="domain" description="Helix-hairpin-helix DNA-binding motif class 1" evidence="7">
    <location>
        <begin position="72"/>
        <end position="91"/>
    </location>
</feature>
<dbReference type="GO" id="GO:0005524">
    <property type="term" value="F:ATP binding"/>
    <property type="evidence" value="ECO:0007669"/>
    <property type="project" value="InterPro"/>
</dbReference>
<comment type="caution">
    <text evidence="6">Lacks conserved residue(s) required for the propagation of feature annotation.</text>
</comment>
<dbReference type="GO" id="GO:0009379">
    <property type="term" value="C:Holliday junction helicase complex"/>
    <property type="evidence" value="ECO:0007669"/>
    <property type="project" value="InterPro"/>
</dbReference>
<dbReference type="GO" id="GO:0009378">
    <property type="term" value="F:four-way junction helicase activity"/>
    <property type="evidence" value="ECO:0007669"/>
    <property type="project" value="InterPro"/>
</dbReference>
<dbReference type="GO" id="GO:0006310">
    <property type="term" value="P:DNA recombination"/>
    <property type="evidence" value="ECO:0007669"/>
    <property type="project" value="UniProtKB-UniRule"/>
</dbReference>
<comment type="caution">
    <text evidence="8">The sequence shown here is derived from an EMBL/GenBank/DDBJ whole genome shotgun (WGS) entry which is preliminary data.</text>
</comment>
<dbReference type="Pfam" id="PF01330">
    <property type="entry name" value="RuvA_N"/>
    <property type="match status" value="1"/>
</dbReference>
<evidence type="ECO:0000259" key="7">
    <source>
        <dbReference type="SMART" id="SM00278"/>
    </source>
</evidence>
<dbReference type="InterPro" id="IPR000085">
    <property type="entry name" value="RuvA"/>
</dbReference>
<dbReference type="CDD" id="cd14332">
    <property type="entry name" value="UBA_RuvA_C"/>
    <property type="match status" value="1"/>
</dbReference>
<dbReference type="Gene3D" id="2.40.50.140">
    <property type="entry name" value="Nucleic acid-binding proteins"/>
    <property type="match status" value="1"/>
</dbReference>
<evidence type="ECO:0000313" key="9">
    <source>
        <dbReference type="Proteomes" id="UP000234206"/>
    </source>
</evidence>
<comment type="subcellular location">
    <subcellularLocation>
        <location evidence="6">Cytoplasm</location>
    </subcellularLocation>
</comment>
<keyword evidence="1 6" id="KW-0963">Cytoplasm</keyword>
<dbReference type="Pfam" id="PF07499">
    <property type="entry name" value="RuvA_C"/>
    <property type="match status" value="1"/>
</dbReference>
<keyword evidence="3 6" id="KW-0238">DNA-binding</keyword>
<accession>A0A2I1PDM6</accession>
<feature type="domain" description="Helix-hairpin-helix DNA-binding motif class 1" evidence="7">
    <location>
        <begin position="107"/>
        <end position="126"/>
    </location>
</feature>
<dbReference type="OrthoDB" id="5293449at2"/>
<dbReference type="GO" id="GO:0005737">
    <property type="term" value="C:cytoplasm"/>
    <property type="evidence" value="ECO:0007669"/>
    <property type="project" value="UniProtKB-SubCell"/>
</dbReference>
<evidence type="ECO:0000313" key="8">
    <source>
        <dbReference type="EMBL" id="PKZ42714.1"/>
    </source>
</evidence>
<dbReference type="Gene3D" id="1.10.8.10">
    <property type="entry name" value="DNA helicase RuvA subunit, C-terminal domain"/>
    <property type="match status" value="1"/>
</dbReference>
<reference evidence="8 9" key="1">
    <citation type="submission" date="2017-12" db="EMBL/GenBank/DDBJ databases">
        <title>Phylogenetic diversity of female urinary microbiome.</title>
        <authorList>
            <person name="Thomas-White K."/>
            <person name="Wolfe A.J."/>
        </authorList>
    </citation>
    <scope>NUCLEOTIDE SEQUENCE [LARGE SCALE GENOMIC DNA]</scope>
    <source>
        <strain evidence="8 9">UMB1298</strain>
    </source>
</reference>
<dbReference type="Pfam" id="PF14520">
    <property type="entry name" value="HHH_5"/>
    <property type="match status" value="1"/>
</dbReference>
<comment type="subunit">
    <text evidence="6">Homotetramer. Forms an RuvA(8)-RuvB(12)-Holliday junction (HJ) complex. HJ DNA is sandwiched between 2 RuvA tetramers; dsDNA enters through RuvA and exits via RuvB. An RuvB hexamer assembles on each DNA strand where it exits the tetramer. Each RuvB hexamer is contacted by two RuvA subunits (via domain III) on 2 adjacent RuvB subunits; this complex drives branch migration. In the full resolvosome a probable DNA-RuvA(4)-RuvB(12)-RuvC(2) complex forms which resolves the HJ.</text>
</comment>
<dbReference type="SUPFAM" id="SSF46929">
    <property type="entry name" value="DNA helicase RuvA subunit, C-terminal domain"/>
    <property type="match status" value="1"/>
</dbReference>
<dbReference type="InterPro" id="IPR010994">
    <property type="entry name" value="RuvA_2-like"/>
</dbReference>
<dbReference type="InterPro" id="IPR013849">
    <property type="entry name" value="DNA_helicase_Holl-junc_RuvA_I"/>
</dbReference>
<evidence type="ECO:0000256" key="1">
    <source>
        <dbReference type="ARBA" id="ARBA00022490"/>
    </source>
</evidence>
<dbReference type="SUPFAM" id="SSF47781">
    <property type="entry name" value="RuvA domain 2-like"/>
    <property type="match status" value="1"/>
</dbReference>
<evidence type="ECO:0000256" key="3">
    <source>
        <dbReference type="ARBA" id="ARBA00023125"/>
    </source>
</evidence>
<proteinExistence type="inferred from homology"/>
<comment type="similarity">
    <text evidence="6">Belongs to the RuvA family.</text>
</comment>
<dbReference type="Proteomes" id="UP000234206">
    <property type="component" value="Unassembled WGS sequence"/>
</dbReference>
<organism evidence="8 9">
    <name type="scientific">Kytococcus schroeteri</name>
    <dbReference type="NCBI Taxonomy" id="138300"/>
    <lineage>
        <taxon>Bacteria</taxon>
        <taxon>Bacillati</taxon>
        <taxon>Actinomycetota</taxon>
        <taxon>Actinomycetes</taxon>
        <taxon>Micrococcales</taxon>
        <taxon>Kytococcaceae</taxon>
        <taxon>Kytococcus</taxon>
    </lineage>
</organism>
<dbReference type="Gene3D" id="1.10.150.20">
    <property type="entry name" value="5' to 3' exonuclease, C-terminal subdomain"/>
    <property type="match status" value="1"/>
</dbReference>
<dbReference type="InterPro" id="IPR003583">
    <property type="entry name" value="Hlx-hairpin-Hlx_DNA-bd_motif"/>
</dbReference>
<feature type="region of interest" description="Domain III" evidence="6">
    <location>
        <begin position="154"/>
        <end position="209"/>
    </location>
</feature>
<gene>
    <name evidence="6" type="primary">ruvA</name>
    <name evidence="8" type="ORF">CYJ76_00150</name>
</gene>
<dbReference type="InterPro" id="IPR012340">
    <property type="entry name" value="NA-bd_OB-fold"/>
</dbReference>
<evidence type="ECO:0000256" key="5">
    <source>
        <dbReference type="ARBA" id="ARBA00023204"/>
    </source>
</evidence>
<dbReference type="InterPro" id="IPR036267">
    <property type="entry name" value="RuvA_C_sf"/>
</dbReference>
<sequence length="209" mass="21481">MIVSLEGTVAHVGLDHVVLETGGVGRRVLVPPQVSAELRTGQPARLATSLVVREDSMTLYGFLDDDTREVFETVQSVSGVGPRLALALVAVLSPAELARAVAAEDLAALTSVPGIGKKGAQRLVLELAGKLPAVPVGAEGEVAVVDPAPTAAADGPAWAGQVREALEGLGWNTAQATRATDAVVARHEGDDPVPALPELLREALREASS</sequence>
<protein>
    <recommendedName>
        <fullName evidence="6">Holliday junction branch migration complex subunit RuvA</fullName>
    </recommendedName>
</protein>
<keyword evidence="4 6" id="KW-0233">DNA recombination</keyword>
<keyword evidence="2 6" id="KW-0227">DNA damage</keyword>
<evidence type="ECO:0000256" key="4">
    <source>
        <dbReference type="ARBA" id="ARBA00023172"/>
    </source>
</evidence>
<dbReference type="SMART" id="SM00278">
    <property type="entry name" value="HhH1"/>
    <property type="match status" value="2"/>
</dbReference>
<name>A0A2I1PDM6_9MICO</name>
<keyword evidence="9" id="KW-1185">Reference proteome</keyword>